<reference evidence="3 4" key="2">
    <citation type="submission" date="2019-09" db="EMBL/GenBank/DDBJ databases">
        <authorList>
            <person name="Jin C."/>
        </authorList>
    </citation>
    <scope>NUCLEOTIDE SEQUENCE [LARGE SCALE GENOMIC DNA]</scope>
    <source>
        <strain evidence="3 4">AN110305</strain>
    </source>
</reference>
<feature type="transmembrane region" description="Helical" evidence="1">
    <location>
        <begin position="78"/>
        <end position="98"/>
    </location>
</feature>
<dbReference type="OrthoDB" id="3637267at2"/>
<dbReference type="RefSeq" id="WP_149854915.1">
    <property type="nucleotide sequence ID" value="NZ_VUOB01000092.1"/>
</dbReference>
<proteinExistence type="predicted"/>
<keyword evidence="1" id="KW-0472">Membrane</keyword>
<name>A0A5B2WH27_9PSEU</name>
<dbReference type="EMBL" id="VUOB01000092">
    <property type="protein sequence ID" value="KAA2250705.1"/>
    <property type="molecule type" value="Genomic_DNA"/>
</dbReference>
<dbReference type="InterPro" id="IPR036259">
    <property type="entry name" value="MFS_trans_sf"/>
</dbReference>
<accession>A0A5B2WH27</accession>
<protein>
    <recommendedName>
        <fullName evidence="5">MFS transporter</fullName>
    </recommendedName>
</protein>
<sequence length="147" mass="14682">MQVVAPLVLAKRAAAGSARLAAALLAVMGAGGAVAATGPGWAWLVPGLVIAGVCVGPVLTINSVVAERLMPEHRRAEGFAVLNTAQGLGFAAGSLSLAVLPATAVGLLASATPFAAALVLLRSRAGRRTQVLDHLAGSEVEAEHRHA</sequence>
<evidence type="ECO:0000313" key="4">
    <source>
        <dbReference type="Proteomes" id="UP000323454"/>
    </source>
</evidence>
<feature type="transmembrane region" description="Helical" evidence="1">
    <location>
        <begin position="104"/>
        <end position="121"/>
    </location>
</feature>
<evidence type="ECO:0000256" key="1">
    <source>
        <dbReference type="SAM" id="Phobius"/>
    </source>
</evidence>
<feature type="transmembrane region" description="Helical" evidence="1">
    <location>
        <begin position="45"/>
        <end position="66"/>
    </location>
</feature>
<evidence type="ECO:0008006" key="5">
    <source>
        <dbReference type="Google" id="ProtNLM"/>
    </source>
</evidence>
<evidence type="ECO:0000313" key="3">
    <source>
        <dbReference type="EMBL" id="KAA2250705.1"/>
    </source>
</evidence>
<dbReference type="Proteomes" id="UP000323454">
    <property type="component" value="Unassembled WGS sequence"/>
</dbReference>
<organism evidence="3 4">
    <name type="scientific">Solihabitans fulvus</name>
    <dbReference type="NCBI Taxonomy" id="1892852"/>
    <lineage>
        <taxon>Bacteria</taxon>
        <taxon>Bacillati</taxon>
        <taxon>Actinomycetota</taxon>
        <taxon>Actinomycetes</taxon>
        <taxon>Pseudonocardiales</taxon>
        <taxon>Pseudonocardiaceae</taxon>
        <taxon>Solihabitans</taxon>
    </lineage>
</organism>
<gene>
    <name evidence="3" type="ORF">F0L68_38775</name>
</gene>
<comment type="caution">
    <text evidence="3">The sequence shown here is derived from an EMBL/GenBank/DDBJ whole genome shotgun (WGS) entry which is preliminary data.</text>
</comment>
<keyword evidence="1" id="KW-1133">Transmembrane helix</keyword>
<dbReference type="SUPFAM" id="SSF103473">
    <property type="entry name" value="MFS general substrate transporter"/>
    <property type="match status" value="1"/>
</dbReference>
<feature type="chain" id="PRO_5022932720" description="MFS transporter" evidence="2">
    <location>
        <begin position="36"/>
        <end position="147"/>
    </location>
</feature>
<feature type="signal peptide" evidence="2">
    <location>
        <begin position="1"/>
        <end position="35"/>
    </location>
</feature>
<evidence type="ECO:0000256" key="2">
    <source>
        <dbReference type="SAM" id="SignalP"/>
    </source>
</evidence>
<dbReference type="Gene3D" id="1.20.1250.20">
    <property type="entry name" value="MFS general substrate transporter like domains"/>
    <property type="match status" value="1"/>
</dbReference>
<keyword evidence="4" id="KW-1185">Reference proteome</keyword>
<dbReference type="AlphaFoldDB" id="A0A5B2WH27"/>
<reference evidence="3 4" key="1">
    <citation type="submission" date="2019-09" db="EMBL/GenBank/DDBJ databases">
        <title>Goodfellowia gen. nov., a new genus of the Pseudonocardineae related to Actinoalloteichus, containing Goodfellowia coeruleoviolacea gen. nov., comb. nov. gen. nov., comb. nov.</title>
        <authorList>
            <person name="Labeda D."/>
        </authorList>
    </citation>
    <scope>NUCLEOTIDE SEQUENCE [LARGE SCALE GENOMIC DNA]</scope>
    <source>
        <strain evidence="3 4">AN110305</strain>
    </source>
</reference>
<keyword evidence="2" id="KW-0732">Signal</keyword>
<keyword evidence="1" id="KW-0812">Transmembrane</keyword>